<evidence type="ECO:0000313" key="3">
    <source>
        <dbReference type="Proteomes" id="UP000191153"/>
    </source>
</evidence>
<organism evidence="2 3">
    <name type="scientific">Cetobacterium ceti</name>
    <dbReference type="NCBI Taxonomy" id="180163"/>
    <lineage>
        <taxon>Bacteria</taxon>
        <taxon>Fusobacteriati</taxon>
        <taxon>Fusobacteriota</taxon>
        <taxon>Fusobacteriia</taxon>
        <taxon>Fusobacteriales</taxon>
        <taxon>Fusobacteriaceae</taxon>
        <taxon>Cetobacterium</taxon>
    </lineage>
</organism>
<dbReference type="STRING" id="180163.SAMN02745174_00949"/>
<feature type="transmembrane region" description="Helical" evidence="1">
    <location>
        <begin position="202"/>
        <end position="219"/>
    </location>
</feature>
<evidence type="ECO:0000256" key="1">
    <source>
        <dbReference type="SAM" id="Phobius"/>
    </source>
</evidence>
<gene>
    <name evidence="2" type="ORF">SAMN02745174_00949</name>
</gene>
<keyword evidence="1" id="KW-0472">Membrane</keyword>
<accession>A0A1T4LSW5</accession>
<dbReference type="EMBL" id="FUWX01000007">
    <property type="protein sequence ID" value="SJZ57757.1"/>
    <property type="molecule type" value="Genomic_DNA"/>
</dbReference>
<feature type="transmembrane region" description="Helical" evidence="1">
    <location>
        <begin position="321"/>
        <end position="341"/>
    </location>
</feature>
<evidence type="ECO:0000313" key="2">
    <source>
        <dbReference type="EMBL" id="SJZ57757.1"/>
    </source>
</evidence>
<dbReference type="Pfam" id="PF14897">
    <property type="entry name" value="EpsG"/>
    <property type="match status" value="1"/>
</dbReference>
<reference evidence="2 3" key="1">
    <citation type="submission" date="2017-02" db="EMBL/GenBank/DDBJ databases">
        <authorList>
            <person name="Peterson S.W."/>
        </authorList>
    </citation>
    <scope>NUCLEOTIDE SEQUENCE [LARGE SCALE GENOMIC DNA]</scope>
    <source>
        <strain evidence="2 3">ATCC 700028</strain>
    </source>
</reference>
<feature type="transmembrane region" description="Helical" evidence="1">
    <location>
        <begin position="99"/>
        <end position="119"/>
    </location>
</feature>
<proteinExistence type="predicted"/>
<feature type="transmembrane region" description="Helical" evidence="1">
    <location>
        <begin position="277"/>
        <end position="296"/>
    </location>
</feature>
<keyword evidence="1" id="KW-1133">Transmembrane helix</keyword>
<keyword evidence="3" id="KW-1185">Reference proteome</keyword>
<name>A0A1T4LSW5_9FUSO</name>
<protein>
    <submittedName>
        <fullName evidence="2">EpsG family protein</fullName>
    </submittedName>
</protein>
<sequence>MIVLICITIILSIILALLEISGKKLNKFYKYFILFLMLQSGFRTLSTNYDNYVYKNIFEKSIPKLGEYFSFINNFDFFEKGYILINCIAKSLNMNYRGMFLVVSLISLSIIGITIKKYCKYKYIGLYIYITNFYYINDFIIIRSGIAMGLILLSIIYLKNYKKFIFITFIAASFHRIAYLNIIPFIIIKFLNLKKLIFNWKFIYLILFLSFLCGILSPIQKTQVILSDIFGGKFTYYLNEFPTRGNYRKLLVYIPILLYFLKNNKKYIEDFRFYDSYIYILMANITTLILVENIYFNRIPYMFSISKIYLYDMLIAKNKKYIYFILFLELIVLFWTLRIYIETLF</sequence>
<dbReference type="AlphaFoldDB" id="A0A1T4LSW5"/>
<dbReference type="RefSeq" id="WP_078693466.1">
    <property type="nucleotide sequence ID" value="NZ_FUWX01000007.1"/>
</dbReference>
<dbReference type="Proteomes" id="UP000191153">
    <property type="component" value="Unassembled WGS sequence"/>
</dbReference>
<keyword evidence="1" id="KW-0812">Transmembrane</keyword>
<dbReference type="InterPro" id="IPR049458">
    <property type="entry name" value="EpsG-like"/>
</dbReference>
<feature type="transmembrane region" description="Helical" evidence="1">
    <location>
        <begin position="140"/>
        <end position="158"/>
    </location>
</feature>
<feature type="transmembrane region" description="Helical" evidence="1">
    <location>
        <begin position="164"/>
        <end position="190"/>
    </location>
</feature>